<evidence type="ECO:0000256" key="1">
    <source>
        <dbReference type="ARBA" id="ARBA00004370"/>
    </source>
</evidence>
<feature type="compositionally biased region" description="Polar residues" evidence="7">
    <location>
        <begin position="1"/>
        <end position="31"/>
    </location>
</feature>
<dbReference type="AlphaFoldDB" id="A0A2J7ZJ06"/>
<proteinExistence type="predicted"/>
<dbReference type="Gene3D" id="3.30.70.1230">
    <property type="entry name" value="Nucleotide cyclase"/>
    <property type="match status" value="1"/>
</dbReference>
<evidence type="ECO:0000256" key="3">
    <source>
        <dbReference type="ARBA" id="ARBA00022741"/>
    </source>
</evidence>
<evidence type="ECO:0000256" key="2">
    <source>
        <dbReference type="ARBA" id="ARBA00022692"/>
    </source>
</evidence>
<keyword evidence="10" id="KW-1185">Reference proteome</keyword>
<gene>
    <name evidence="9" type="ORF">TSOC_013939</name>
</gene>
<accession>A0A2J7ZJ06</accession>
<feature type="region of interest" description="Disordered" evidence="7">
    <location>
        <begin position="164"/>
        <end position="236"/>
    </location>
</feature>
<dbReference type="PROSITE" id="PS50125">
    <property type="entry name" value="GUANYLATE_CYCLASE_2"/>
    <property type="match status" value="1"/>
</dbReference>
<keyword evidence="6" id="KW-0456">Lyase</keyword>
<comment type="subcellular location">
    <subcellularLocation>
        <location evidence="1">Membrane</location>
    </subcellularLocation>
</comment>
<evidence type="ECO:0000259" key="8">
    <source>
        <dbReference type="PROSITE" id="PS50125"/>
    </source>
</evidence>
<dbReference type="OrthoDB" id="550519at2759"/>
<keyword evidence="2" id="KW-0812">Transmembrane</keyword>
<keyword evidence="3" id="KW-0547">Nucleotide-binding</keyword>
<sequence>SDTLRANSGGSAVRPPSTTNFGSALVSSRMSTEPPRSAVPPHGAPPRNATSQQRAFLDPSSLASLDEPASRPGRAASGASALVQLLATTDDIGAVAQAQGSSLLARDNDWQLLTVGSMGGAGGGPLDAALAGSSGDAFAAAGRDPSRAATGVVQVVGLSELAGGSGDGGGGSSFGGGGAAGPPYGHAATAPEGSYSPLRTSTNTATNDKPAASPSGAASAAAPLLPLPPASSPRTPTAAAAVTSAFACAAPHGAAAGGGGAAAAAAPAPVGWYQLRARTCTTLDGGRVLLLMMSDVTPQKQLQERVTTLVEQEHRILEALFPRHVIAYLTAPTAAGDGAPSPLSTSARQLSRRRRRSSAVLANGHPATGDGDGGGGAGNGSGAGTADGYGGGGAGTSDGYGGGSPAAARSPPGLQSAAGSDSVRRGHAQLRQMAAAQQRQMVKVSRLATEHKMITILFTDVVGFTAMSRQVAPIIVMRFLNELYQKLDALLDVFRVYKPRLGGDPTLEGAEGRLTLGFLQIMRLIDYTDVTLLSASHYSAEVEAAFAAEDLVSPPPLMPSALAWPPLWMYEREVALQWGGSSTYMGAGLLYIKDYFPHCATSPSRRTTLMFTEPVDDALGPISGSDPYLIPTDHGRSPLASAEECVVSGLPPAHYGNRTYVDLKGAMYRLDMTSPITLRDLVLYNLAPGGTYPLPAVSADGSIAALPEAPQLVGADAAWANSSLPLWFFRCPRSDEDVRRVLEEAGARESLALGAGADACADGDGDRAATAAAGTAATDIEPAATGASTRASATSEAAFAGVGAAK</sequence>
<feature type="compositionally biased region" description="Low complexity" evidence="7">
    <location>
        <begin position="210"/>
        <end position="224"/>
    </location>
</feature>
<feature type="compositionally biased region" description="Gly residues" evidence="7">
    <location>
        <begin position="164"/>
        <end position="180"/>
    </location>
</feature>
<evidence type="ECO:0000256" key="5">
    <source>
        <dbReference type="ARBA" id="ARBA00023136"/>
    </source>
</evidence>
<feature type="region of interest" description="Disordered" evidence="7">
    <location>
        <begin position="333"/>
        <end position="380"/>
    </location>
</feature>
<protein>
    <recommendedName>
        <fullName evidence="8">Guanylate cyclase domain-containing protein</fullName>
    </recommendedName>
</protein>
<evidence type="ECO:0000256" key="7">
    <source>
        <dbReference type="SAM" id="MobiDB-lite"/>
    </source>
</evidence>
<dbReference type="GO" id="GO:0035556">
    <property type="term" value="P:intracellular signal transduction"/>
    <property type="evidence" value="ECO:0007669"/>
    <property type="project" value="InterPro"/>
</dbReference>
<name>A0A2J7ZJ06_9CHLO</name>
<feature type="compositionally biased region" description="Low complexity" evidence="7">
    <location>
        <begin position="181"/>
        <end position="191"/>
    </location>
</feature>
<keyword evidence="4" id="KW-1133">Transmembrane helix</keyword>
<comment type="caution">
    <text evidence="9">The sequence shown here is derived from an EMBL/GenBank/DDBJ whole genome shotgun (WGS) entry which is preliminary data.</text>
</comment>
<dbReference type="GO" id="GO:0001653">
    <property type="term" value="F:peptide receptor activity"/>
    <property type="evidence" value="ECO:0007669"/>
    <property type="project" value="TreeGrafter"/>
</dbReference>
<reference evidence="9 10" key="1">
    <citation type="journal article" date="2017" name="Mol. Biol. Evol.">
        <title>The 4-celled Tetrabaena socialis nuclear genome reveals the essential components for genetic control of cell number at the origin of multicellularity in the volvocine lineage.</title>
        <authorList>
            <person name="Featherston J."/>
            <person name="Arakaki Y."/>
            <person name="Hanschen E.R."/>
            <person name="Ferris P.J."/>
            <person name="Michod R.E."/>
            <person name="Olson B.J.S.C."/>
            <person name="Nozaki H."/>
            <person name="Durand P.M."/>
        </authorList>
    </citation>
    <scope>NUCLEOTIDE SEQUENCE [LARGE SCALE GENOMIC DNA]</scope>
    <source>
        <strain evidence="9 10">NIES-571</strain>
    </source>
</reference>
<dbReference type="SUPFAM" id="SSF55073">
    <property type="entry name" value="Nucleotide cyclase"/>
    <property type="match status" value="1"/>
</dbReference>
<feature type="non-terminal residue" evidence="9">
    <location>
        <position position="1"/>
    </location>
</feature>
<dbReference type="InterPro" id="IPR029787">
    <property type="entry name" value="Nucleotide_cyclase"/>
</dbReference>
<dbReference type="GO" id="GO:0000166">
    <property type="term" value="F:nucleotide binding"/>
    <property type="evidence" value="ECO:0007669"/>
    <property type="project" value="UniProtKB-KW"/>
</dbReference>
<dbReference type="InterPro" id="IPR050401">
    <property type="entry name" value="Cyclic_nucleotide_synthase"/>
</dbReference>
<keyword evidence="5" id="KW-0472">Membrane</keyword>
<dbReference type="GO" id="GO:0004383">
    <property type="term" value="F:guanylate cyclase activity"/>
    <property type="evidence" value="ECO:0007669"/>
    <property type="project" value="TreeGrafter"/>
</dbReference>
<dbReference type="GO" id="GO:0004016">
    <property type="term" value="F:adenylate cyclase activity"/>
    <property type="evidence" value="ECO:0007669"/>
    <property type="project" value="TreeGrafter"/>
</dbReference>
<dbReference type="Pfam" id="PF00211">
    <property type="entry name" value="Guanylate_cyc"/>
    <property type="match status" value="1"/>
</dbReference>
<evidence type="ECO:0000313" key="10">
    <source>
        <dbReference type="Proteomes" id="UP000236333"/>
    </source>
</evidence>
<feature type="region of interest" description="Disordered" evidence="7">
    <location>
        <begin position="396"/>
        <end position="429"/>
    </location>
</feature>
<feature type="compositionally biased region" description="Gly residues" evidence="7">
    <location>
        <begin position="370"/>
        <end position="380"/>
    </location>
</feature>
<evidence type="ECO:0000313" key="9">
    <source>
        <dbReference type="EMBL" id="PNH00249.1"/>
    </source>
</evidence>
<evidence type="ECO:0000256" key="4">
    <source>
        <dbReference type="ARBA" id="ARBA00022989"/>
    </source>
</evidence>
<organism evidence="9 10">
    <name type="scientific">Tetrabaena socialis</name>
    <dbReference type="NCBI Taxonomy" id="47790"/>
    <lineage>
        <taxon>Eukaryota</taxon>
        <taxon>Viridiplantae</taxon>
        <taxon>Chlorophyta</taxon>
        <taxon>core chlorophytes</taxon>
        <taxon>Chlorophyceae</taxon>
        <taxon>CS clade</taxon>
        <taxon>Chlamydomonadales</taxon>
        <taxon>Tetrabaenaceae</taxon>
        <taxon>Tetrabaena</taxon>
    </lineage>
</organism>
<dbReference type="EMBL" id="PGGS01001565">
    <property type="protein sequence ID" value="PNH00249.1"/>
    <property type="molecule type" value="Genomic_DNA"/>
</dbReference>
<feature type="domain" description="Guanylate cyclase" evidence="8">
    <location>
        <begin position="455"/>
        <end position="504"/>
    </location>
</feature>
<dbReference type="GO" id="GO:0005886">
    <property type="term" value="C:plasma membrane"/>
    <property type="evidence" value="ECO:0007669"/>
    <property type="project" value="TreeGrafter"/>
</dbReference>
<feature type="region of interest" description="Disordered" evidence="7">
    <location>
        <begin position="1"/>
        <end position="78"/>
    </location>
</feature>
<dbReference type="GO" id="GO:0007168">
    <property type="term" value="P:receptor guanylyl cyclase signaling pathway"/>
    <property type="evidence" value="ECO:0007669"/>
    <property type="project" value="TreeGrafter"/>
</dbReference>
<dbReference type="Proteomes" id="UP000236333">
    <property type="component" value="Unassembled WGS sequence"/>
</dbReference>
<dbReference type="InterPro" id="IPR001054">
    <property type="entry name" value="A/G_cyclase"/>
</dbReference>
<dbReference type="PANTHER" id="PTHR11920:SF335">
    <property type="entry name" value="GUANYLATE CYCLASE"/>
    <property type="match status" value="1"/>
</dbReference>
<feature type="compositionally biased region" description="Polar residues" evidence="7">
    <location>
        <begin position="197"/>
        <end position="207"/>
    </location>
</feature>
<dbReference type="PANTHER" id="PTHR11920">
    <property type="entry name" value="GUANYLYL CYCLASE"/>
    <property type="match status" value="1"/>
</dbReference>
<evidence type="ECO:0000256" key="6">
    <source>
        <dbReference type="ARBA" id="ARBA00023239"/>
    </source>
</evidence>